<reference evidence="2" key="1">
    <citation type="journal article" date="2019" name="Int. J. Syst. Evol. Microbiol.">
        <title>The Global Catalogue of Microorganisms (GCM) 10K type strain sequencing project: providing services to taxonomists for standard genome sequencing and annotation.</title>
        <authorList>
            <consortium name="The Broad Institute Genomics Platform"/>
            <consortium name="The Broad Institute Genome Sequencing Center for Infectious Disease"/>
            <person name="Wu L."/>
            <person name="Ma J."/>
        </authorList>
    </citation>
    <scope>NUCLEOTIDE SEQUENCE [LARGE SCALE GENOMIC DNA]</scope>
    <source>
        <strain evidence="2">CGMCC 1.5362</strain>
    </source>
</reference>
<dbReference type="Gene3D" id="3.90.1140.10">
    <property type="entry name" value="Cyclic phosphodiesterase"/>
    <property type="match status" value="1"/>
</dbReference>
<sequence length="176" mass="18710">MPRRAHSLELVLDAPSDAAVRDRWRLLEEAGVPSLARHPGATHRPHVTVASGPRPIEEVLRTAARRLGPLLPLELPVAALALLGAPSRVTLVELVVPAGLLRTAQEELAGLWPGADDRPWLPHVTLAQRLNPGSVARALEALGGGAAGAPTQRRAVSLRWWDPDSGTVTPVTDSQP</sequence>
<gene>
    <name evidence="1" type="ORF">GCM10011509_05680</name>
</gene>
<dbReference type="Proteomes" id="UP000662111">
    <property type="component" value="Unassembled WGS sequence"/>
</dbReference>
<name>A0ABQ2F802_9MICO</name>
<evidence type="ECO:0008006" key="3">
    <source>
        <dbReference type="Google" id="ProtNLM"/>
    </source>
</evidence>
<organism evidence="1 2">
    <name type="scientific">Ornithinimicrobium pekingense</name>
    <dbReference type="NCBI Taxonomy" id="384677"/>
    <lineage>
        <taxon>Bacteria</taxon>
        <taxon>Bacillati</taxon>
        <taxon>Actinomycetota</taxon>
        <taxon>Actinomycetes</taxon>
        <taxon>Micrococcales</taxon>
        <taxon>Ornithinimicrobiaceae</taxon>
        <taxon>Ornithinimicrobium</taxon>
    </lineage>
</organism>
<protein>
    <recommendedName>
        <fullName evidence="3">2'-5' RNA ligase family protein</fullName>
    </recommendedName>
</protein>
<dbReference type="Pfam" id="PF13563">
    <property type="entry name" value="2_5_RNA_ligase2"/>
    <property type="match status" value="1"/>
</dbReference>
<evidence type="ECO:0000313" key="2">
    <source>
        <dbReference type="Proteomes" id="UP000662111"/>
    </source>
</evidence>
<keyword evidence="2" id="KW-1185">Reference proteome</keyword>
<dbReference type="EMBL" id="BMLB01000001">
    <property type="protein sequence ID" value="GGK60253.1"/>
    <property type="molecule type" value="Genomic_DNA"/>
</dbReference>
<dbReference type="SUPFAM" id="SSF55144">
    <property type="entry name" value="LigT-like"/>
    <property type="match status" value="1"/>
</dbReference>
<comment type="caution">
    <text evidence="1">The sequence shown here is derived from an EMBL/GenBank/DDBJ whole genome shotgun (WGS) entry which is preliminary data.</text>
</comment>
<proteinExistence type="predicted"/>
<evidence type="ECO:0000313" key="1">
    <source>
        <dbReference type="EMBL" id="GGK60253.1"/>
    </source>
</evidence>
<dbReference type="InterPro" id="IPR009097">
    <property type="entry name" value="Cyclic_Pdiesterase"/>
</dbReference>
<accession>A0ABQ2F802</accession>